<proteinExistence type="predicted"/>
<dbReference type="GO" id="GO:0005634">
    <property type="term" value="C:nucleus"/>
    <property type="evidence" value="ECO:0007669"/>
    <property type="project" value="UniProtKB-SubCell"/>
</dbReference>
<comment type="caution">
    <text evidence="11">The sequence shown here is derived from an EMBL/GenBank/DDBJ whole genome shotgun (WGS) entry which is preliminary data.</text>
</comment>
<keyword evidence="3" id="KW-0238">DNA-binding</keyword>
<dbReference type="GO" id="GO:0008270">
    <property type="term" value="F:zinc ion binding"/>
    <property type="evidence" value="ECO:0007669"/>
    <property type="project" value="UniProtKB-KW"/>
</dbReference>
<keyword evidence="12" id="KW-1185">Reference proteome</keyword>
<feature type="domain" description="CCHC-type" evidence="8">
    <location>
        <begin position="3"/>
        <end position="18"/>
    </location>
</feature>
<keyword evidence="2" id="KW-0805">Transcription regulation</keyword>
<dbReference type="SUPFAM" id="SSF46689">
    <property type="entry name" value="Homeodomain-like"/>
    <property type="match status" value="1"/>
</dbReference>
<dbReference type="SMART" id="SM00717">
    <property type="entry name" value="SANT"/>
    <property type="match status" value="1"/>
</dbReference>
<dbReference type="Pfam" id="PF00249">
    <property type="entry name" value="Myb_DNA-binding"/>
    <property type="match status" value="1"/>
</dbReference>
<protein>
    <recommendedName>
        <fullName evidence="13">MYB transcription factor</fullName>
    </recommendedName>
</protein>
<dbReference type="InterPro" id="IPR001878">
    <property type="entry name" value="Znf_CCHC"/>
</dbReference>
<dbReference type="PROSITE" id="PS51294">
    <property type="entry name" value="HTH_MYB"/>
    <property type="match status" value="1"/>
</dbReference>
<comment type="subcellular location">
    <subcellularLocation>
        <location evidence="1">Nucleus</location>
    </subcellularLocation>
</comment>
<dbReference type="PROSITE" id="PS50158">
    <property type="entry name" value="ZF_CCHC"/>
    <property type="match status" value="1"/>
</dbReference>
<dbReference type="GO" id="GO:0009723">
    <property type="term" value="P:response to ethylene"/>
    <property type="evidence" value="ECO:0007669"/>
    <property type="project" value="TreeGrafter"/>
</dbReference>
<dbReference type="PROSITE" id="PS51293">
    <property type="entry name" value="SANT"/>
    <property type="match status" value="1"/>
</dbReference>
<name>A0AAN9N1K7_PHACN</name>
<dbReference type="GO" id="GO:0009739">
    <property type="term" value="P:response to gibberellin"/>
    <property type="evidence" value="ECO:0007669"/>
    <property type="project" value="TreeGrafter"/>
</dbReference>
<dbReference type="InterPro" id="IPR009057">
    <property type="entry name" value="Homeodomain-like_sf"/>
</dbReference>
<dbReference type="PROSITE" id="PS50090">
    <property type="entry name" value="MYB_LIKE"/>
    <property type="match status" value="1"/>
</dbReference>
<evidence type="ECO:0000259" key="10">
    <source>
        <dbReference type="PROSITE" id="PS51294"/>
    </source>
</evidence>
<evidence type="ECO:0000259" key="9">
    <source>
        <dbReference type="PROSITE" id="PS51293"/>
    </source>
</evidence>
<evidence type="ECO:0000256" key="4">
    <source>
        <dbReference type="ARBA" id="ARBA00023163"/>
    </source>
</evidence>
<gene>
    <name evidence="11" type="ORF">VNO80_12241</name>
</gene>
<dbReference type="InterPro" id="IPR017884">
    <property type="entry name" value="SANT_dom"/>
</dbReference>
<dbReference type="Gene3D" id="1.10.10.60">
    <property type="entry name" value="Homeodomain-like"/>
    <property type="match status" value="1"/>
</dbReference>
<keyword evidence="6" id="KW-0863">Zinc-finger</keyword>
<evidence type="ECO:0000256" key="2">
    <source>
        <dbReference type="ARBA" id="ARBA00023015"/>
    </source>
</evidence>
<dbReference type="EMBL" id="JAYMYR010000005">
    <property type="protein sequence ID" value="KAK7363956.1"/>
    <property type="molecule type" value="Genomic_DNA"/>
</dbReference>
<dbReference type="InterPro" id="IPR006447">
    <property type="entry name" value="Myb_dom_plants"/>
</dbReference>
<evidence type="ECO:0000256" key="5">
    <source>
        <dbReference type="ARBA" id="ARBA00023242"/>
    </source>
</evidence>
<evidence type="ECO:0000259" key="7">
    <source>
        <dbReference type="PROSITE" id="PS50090"/>
    </source>
</evidence>
<evidence type="ECO:0000313" key="12">
    <source>
        <dbReference type="Proteomes" id="UP001374584"/>
    </source>
</evidence>
<reference evidence="11 12" key="1">
    <citation type="submission" date="2024-01" db="EMBL/GenBank/DDBJ databases">
        <title>The genomes of 5 underutilized Papilionoideae crops provide insights into root nodulation and disease resistanc.</title>
        <authorList>
            <person name="Jiang F."/>
        </authorList>
    </citation>
    <scope>NUCLEOTIDE SEQUENCE [LARGE SCALE GENOMIC DNA]</scope>
    <source>
        <strain evidence="11">JINMINGXINNONG_FW02</strain>
        <tissue evidence="11">Leaves</tissue>
    </source>
</reference>
<dbReference type="FunFam" id="1.10.10.60:FF:000009">
    <property type="entry name" value="transcription factor MYB1R1"/>
    <property type="match status" value="1"/>
</dbReference>
<feature type="domain" description="HTH myb-type" evidence="10">
    <location>
        <begin position="94"/>
        <end position="150"/>
    </location>
</feature>
<dbReference type="PANTHER" id="PTHR44191:SF62">
    <property type="entry name" value="OS04G0341900 PROTEIN"/>
    <property type="match status" value="1"/>
</dbReference>
<keyword evidence="6" id="KW-0862">Zinc</keyword>
<dbReference type="InterPro" id="IPR001005">
    <property type="entry name" value="SANT/Myb"/>
</dbReference>
<dbReference type="Proteomes" id="UP001374584">
    <property type="component" value="Unassembled WGS sequence"/>
</dbReference>
<feature type="domain" description="SANT" evidence="9">
    <location>
        <begin position="102"/>
        <end position="150"/>
    </location>
</feature>
<keyword evidence="5" id="KW-0539">Nucleus</keyword>
<evidence type="ECO:0000256" key="1">
    <source>
        <dbReference type="ARBA" id="ARBA00004123"/>
    </source>
</evidence>
<dbReference type="AlphaFoldDB" id="A0AAN9N1K7"/>
<organism evidence="11 12">
    <name type="scientific">Phaseolus coccineus</name>
    <name type="common">Scarlet runner bean</name>
    <name type="synonym">Phaseolus multiflorus</name>
    <dbReference type="NCBI Taxonomy" id="3886"/>
    <lineage>
        <taxon>Eukaryota</taxon>
        <taxon>Viridiplantae</taxon>
        <taxon>Streptophyta</taxon>
        <taxon>Embryophyta</taxon>
        <taxon>Tracheophyta</taxon>
        <taxon>Spermatophyta</taxon>
        <taxon>Magnoliopsida</taxon>
        <taxon>eudicotyledons</taxon>
        <taxon>Gunneridae</taxon>
        <taxon>Pentapetalae</taxon>
        <taxon>rosids</taxon>
        <taxon>fabids</taxon>
        <taxon>Fabales</taxon>
        <taxon>Fabaceae</taxon>
        <taxon>Papilionoideae</taxon>
        <taxon>50 kb inversion clade</taxon>
        <taxon>NPAAA clade</taxon>
        <taxon>indigoferoid/millettioid clade</taxon>
        <taxon>Phaseoleae</taxon>
        <taxon>Phaseolus</taxon>
    </lineage>
</organism>
<dbReference type="GO" id="GO:0003677">
    <property type="term" value="F:DNA binding"/>
    <property type="evidence" value="ECO:0007669"/>
    <property type="project" value="UniProtKB-KW"/>
</dbReference>
<feature type="domain" description="Myb-like" evidence="7">
    <location>
        <begin position="94"/>
        <end position="146"/>
    </location>
</feature>
<accession>A0AAN9N1K7</accession>
<dbReference type="GO" id="GO:0006355">
    <property type="term" value="P:regulation of DNA-templated transcription"/>
    <property type="evidence" value="ECO:0007669"/>
    <property type="project" value="UniProtKB-ARBA"/>
</dbReference>
<dbReference type="PANTHER" id="PTHR44191">
    <property type="entry name" value="TRANSCRIPTION FACTOR KUA1"/>
    <property type="match status" value="1"/>
</dbReference>
<evidence type="ECO:0000259" key="8">
    <source>
        <dbReference type="PROSITE" id="PS50158"/>
    </source>
</evidence>
<evidence type="ECO:0008006" key="13">
    <source>
        <dbReference type="Google" id="ProtNLM"/>
    </source>
</evidence>
<dbReference type="InterPro" id="IPR017930">
    <property type="entry name" value="Myb_dom"/>
</dbReference>
<evidence type="ECO:0000256" key="3">
    <source>
        <dbReference type="ARBA" id="ARBA00023125"/>
    </source>
</evidence>
<keyword evidence="4" id="KW-0804">Transcription</keyword>
<dbReference type="NCBIfam" id="TIGR01557">
    <property type="entry name" value="myb_SHAQKYF"/>
    <property type="match status" value="1"/>
</dbReference>
<keyword evidence="6" id="KW-0479">Metal-binding</keyword>
<evidence type="ECO:0000313" key="11">
    <source>
        <dbReference type="EMBL" id="KAK7363956.1"/>
    </source>
</evidence>
<dbReference type="InterPro" id="IPR052245">
    <property type="entry name" value="Plant_Stress_Dev_TF"/>
</dbReference>
<dbReference type="CDD" id="cd00167">
    <property type="entry name" value="SANT"/>
    <property type="match status" value="1"/>
</dbReference>
<evidence type="ECO:0000256" key="6">
    <source>
        <dbReference type="PROSITE-ProRule" id="PRU00047"/>
    </source>
</evidence>
<sequence>MGRKCSHCGNIGHNSRTCSSFRATSVGVRLFGVQLHISNSSSLTMKKSFSMDSLPLLSSPSSSFSSSRISIDDHPEKTSAGYLSDSDGLIVRAQDRKKGVPWTEEEHRKFLVGLEKLGKGDWRGISRNYVTTRTPTQVASHAQKYFIRLATLNKKKRRSSLFDLVGGSSNCKSGDLVSPTKSKGEIENDVNMSLLQFQETKTDEQKDDDNHCQAQPGADHEAVMWLHPQMKSSNNIAAIPDLELTLSVSKGKVKTMEQTKSTPGSFLFGPISVT</sequence>